<protein>
    <submittedName>
        <fullName evidence="1">Uncharacterized protein</fullName>
    </submittedName>
</protein>
<sequence>MQRDDAQLNRALLSLANEFFMAYGRGTKPAWISRPKGLRRRAMSLLGGRQRDAAGLELAARFLRFDLAMEPALAESDELWRLATQLLLEAADKNAWGFLPLDLAYPSAHLLHLAAEMVVSAPNRVAGLDALPRGIAVPISSLVVLNRHAPRPPLPGPEPPVEGGAAMFQQVAVTVVKLLRAQNRPSAETLGWRLRQLEAVVRSVPAACLGVDRTGVRGPAKDRSGKRLGDLLDAAAADLAREALEPAVARAWVDLLTPLASKELCMGALLKFLEKVLGGAVGADAASAPAGHLAPLAAALLELDWAAVEEAGLLPGIMERIAPSCGPEHLDRLLPALLFGRGLRASGDESKDPQRETLGAQWLPGDPAFEAAVCDLRQDEAQMASQLHELTRWRELSDADAVAPRPKEQLTGPYLTSFCTLLTQLLRSAVAAIRDGAEGRATGLRSVPPILRTGILLYYWHSSYEARNVGSSLLQALQAYLDTALSSLEGLREDCGPIAAVLHEVYVHDDKLFHAGNLTALKKLGCLVQEQVMVLPTIDLGERSSPAADEAVVLVDFDDDLPVGRASKRPRLLLIACDIQARTEVDDESDIDDYEEEEMRPDACCPWTAIWHVIEAGLPKHPGIPPTDYKKAPPRGFLTAPLPEGALQEGSAQGTTSGERHDGASHRRRLGRLCVRLLWHPSPAGRRAGLAALGRILSYYQRDEAYAQAWLNCVQWKVQDREAFMEQCLAALAVCAATLLCFELCALGDLFLTVACQLDQTDGYLLTIVQERFLDAGCFRHRKAAKKAFEIWSIATAHLPESVLRMGIRLLVRCLEFK</sequence>
<evidence type="ECO:0000313" key="1">
    <source>
        <dbReference type="EMBL" id="KAK2079188.1"/>
    </source>
</evidence>
<reference evidence="1" key="1">
    <citation type="submission" date="2021-01" db="EMBL/GenBank/DDBJ databases">
        <authorList>
            <person name="Eckstrom K.M.E."/>
        </authorList>
    </citation>
    <scope>NUCLEOTIDE SEQUENCE</scope>
    <source>
        <strain evidence="1">UVCC 0001</strain>
    </source>
</reference>
<dbReference type="AlphaFoldDB" id="A0AAD9MM61"/>
<evidence type="ECO:0000313" key="2">
    <source>
        <dbReference type="Proteomes" id="UP001255856"/>
    </source>
</evidence>
<gene>
    <name evidence="1" type="ORF">QBZ16_002879</name>
</gene>
<name>A0AAD9MM61_PROWI</name>
<dbReference type="Proteomes" id="UP001255856">
    <property type="component" value="Unassembled WGS sequence"/>
</dbReference>
<dbReference type="EMBL" id="JASFZW010000003">
    <property type="protein sequence ID" value="KAK2079188.1"/>
    <property type="molecule type" value="Genomic_DNA"/>
</dbReference>
<proteinExistence type="predicted"/>
<keyword evidence="2" id="KW-1185">Reference proteome</keyword>
<comment type="caution">
    <text evidence="1">The sequence shown here is derived from an EMBL/GenBank/DDBJ whole genome shotgun (WGS) entry which is preliminary data.</text>
</comment>
<organism evidence="1 2">
    <name type="scientific">Prototheca wickerhamii</name>
    <dbReference type="NCBI Taxonomy" id="3111"/>
    <lineage>
        <taxon>Eukaryota</taxon>
        <taxon>Viridiplantae</taxon>
        <taxon>Chlorophyta</taxon>
        <taxon>core chlorophytes</taxon>
        <taxon>Trebouxiophyceae</taxon>
        <taxon>Chlorellales</taxon>
        <taxon>Chlorellaceae</taxon>
        <taxon>Prototheca</taxon>
    </lineage>
</organism>
<accession>A0AAD9MM61</accession>